<evidence type="ECO:0000256" key="1">
    <source>
        <dbReference type="SAM" id="Coils"/>
    </source>
</evidence>
<feature type="compositionally biased region" description="Low complexity" evidence="2">
    <location>
        <begin position="3992"/>
        <end position="4001"/>
    </location>
</feature>
<keyword evidence="1" id="KW-0175">Coiled coil</keyword>
<feature type="region of interest" description="Disordered" evidence="2">
    <location>
        <begin position="803"/>
        <end position="837"/>
    </location>
</feature>
<gene>
    <name evidence="3" type="ORF">V5J35_000889</name>
</gene>
<keyword evidence="4" id="KW-1185">Reference proteome</keyword>
<feature type="region of interest" description="Disordered" evidence="2">
    <location>
        <begin position="638"/>
        <end position="681"/>
    </location>
</feature>
<feature type="compositionally biased region" description="Polar residues" evidence="2">
    <location>
        <begin position="808"/>
        <end position="828"/>
    </location>
</feature>
<protein>
    <submittedName>
        <fullName evidence="3">Chromosome segregation ATPase</fullName>
    </submittedName>
</protein>
<feature type="region of interest" description="Disordered" evidence="2">
    <location>
        <begin position="749"/>
        <end position="784"/>
    </location>
</feature>
<feature type="compositionally biased region" description="Low complexity" evidence="2">
    <location>
        <begin position="751"/>
        <end position="765"/>
    </location>
</feature>
<feature type="coiled-coil region" evidence="1">
    <location>
        <begin position="1677"/>
        <end position="2020"/>
    </location>
</feature>
<feature type="compositionally biased region" description="Basic and acidic residues" evidence="2">
    <location>
        <begin position="1184"/>
        <end position="1198"/>
    </location>
</feature>
<feature type="compositionally biased region" description="Basic and acidic residues" evidence="2">
    <location>
        <begin position="21"/>
        <end position="31"/>
    </location>
</feature>
<proteinExistence type="predicted"/>
<sequence>MDFPPPRSDGTQHSTGARHPVHVDWGDDKRPNVRPVEPARYLPKPAHSRSSSMEGSLLDMSERSVEALKSVTPVLSPPLTPPDKHYGNPALKLSAPFSRSSGAESTVMGVTEYEVQRASAANLEQMQARVIRLHQALNFPLPPPLENLDVRSLTTESLTRETIPLGSVQLTVARAKVMREVIEQRETAKNEQLERNKTDDGFYRAIILSAELEELREDLEAVTEYYCRRSYIPEGYIPCKAPFVIPGSPENETDSGYFSGEEVFEAPVEGKLFAAPQPQYAGFTEGKEVQRGKLMPGEQYPDSGVQPGQPSTSPLLSHEDELQEQLEESQQAIEQLKAEVEQLNSHLEEAQSHAEHNEQTIQFLNQELESKTQLLSDREAGLETLKDQWERLKTSNDQLTDENASLLEQQQHQQALIEKLQLGEARMRNALAETQAAKGKLEETIGGLEREIASQKDQVLQKSSALEQEQQRSRQAAAEAATRFQEVHDLLEESARSNDELKSQLEQLTLAESHLKDQLAEMEQQLEQAKSASEAQLLAAAEEFEAKHQKTKDELRKAEENLKTLRKNSDQAVEELVDALAEVHSKLETKNQQISALTKAAEASKTLEASLNTQLEELNSTLQSVEKDKTSLESKIEELEQSVAEKEQQLSLQQSEAAKASKQALDEQRQLTEELESTKQLSDKLRNQIEAKNEQISALTEAAEASKTLEASLNTQLEELNSTLQSVEKDKTSLESKIEELEQSVAEKEQQLSLQQSEAAKASKQALDEQRQLTEELESTKQLSDKLRNQIEAKNEQISALTEAAEASKTQEASLNTQLEELNSTLQSVEKDKTSLESKIEELEQSVAEKEQQLSLQQSEAENVLKRTLDEQQQLTEELESTKQLSDELNNQLKAYKEIEATLKAEASQAKEALAERERQESIEVQHLKSELEKNQEKLNREQLEVIRLRAARQAIANAQQQTDEDIEAVQAESKRLIEEANEKITSLEQQLSEKNNKIEDWKRQFDEAVAEHESQLNAYRDQITSLQSLTSETEQKNNLSETENKLLQRQLSDLQAGEALLKDQLSEWQTKHQELEKQHNLLNAAELENQSALASSQEAQADAETRASARENELQKLKSDYQQLIDDSETKQKQHDQVLSEALEGSQLLAQKLKDSEEETAGWKAKAEQSQEALNQKLSEIETASKQRETAEEKARALQDQVTSSQQTISELQEALNTVRGEAEKAGQQLSSQAEADQKAQTELAGLKDKETRLERELDELRSKETQYLQQLTDAEKAQTTISDEVKSLEQALKEQQEQHSVVISQKESEFDQQRLNLEKELAVKDKALTESESHRHAVEEEKQATESKLNNLVEEQKVWNQQRSEFEAQIRALQDKLRSQEETSGKERLAFVAEQEKLQGQLQTETERLTDQQTAFEKLQSQLEESQALLSDTQKAHQEAQGRADDFQTKLEEEQARNQQALSREQTLSDELERLQTARAELEQKKSEVEQKRDECLTELGDKTEQIQKLEVQLRERELEIATLNDGDEGVKVLSEKVTRLQEDVKTITADRDLQADAVKDTLQQKQKAELELEQLRVQGNELELKNQHAIREAEEQLKQREQRVNTLDEALNKLTLEKAKADSLIKSAESDLQSVNHELEQQRILNTQLKGQAEGFRSEKEDQLKEVGKLKLAQSELTSEKLSLERRISDLTEKSEALAALQIDYQDVKNQLNESNKKLIEEETGFGNEKRRWDSERSLLNKELSDLKNKSATAEKRIEFLSTQIDESKKDHKALKQAHTQAVDDLDKLRPENERLKNEEERLRGELDNLQKKSSEDYGTLQKAHAQVSTELTNRTNDLERKTQVVERLEEDLKGSSNKVALLESRLEKELSAALQRAETAEARILSTGDDLTAKQQDLALVREEKSIVESQLQAAREQAESLQQQLNEKQEQLGHEHTELSETLIKLKNTEARVKSLEDSHHKLEEQERQTSEQLGVTEVKIGELEKQVALEKELAETARLDRDEAFQKRDEAINEQQALLRFSHLKKPLVQESDSDDFSSTDSGYSLDSGSMGDAVEPLGIKQLVQELKSFKVNDSGYVIPEGDEDQIGVALSRAAAALEEEIEKIEKNSKVYQYKPDEPPSQSEKRKQIIQALKVCHDKVQSVRDKYKTDEQESGSRKAVQKYLARIDVNTAVFEAEQKSFESGKARIREHSFDEKTRPFESLVQTNSDNPHDLVTRVLVKLRHLQQHSSRSPIQGELDGYTAAFLATSACSTLQRQFQEKVKTLEGQGDSALKSLLAYKEALQRILPGRLPLELANAVSPNARHYMEKQIAGAVAAIENAAEGDRTESTADFASTDSEDPRGESGKRQALSLLDNPVFARDVLSFLTSVRKEHQGIDKPWYNYTAASSAWLRDMRQKHGLIDMPTFSELYEACLFDLESRNASRLVTAKVTSNEGDFSSNKQGTKRQKLINQVKGCQDEEKKLEGTAEAFRGQSHNDSQLVVHPHRQVLDCFKKGTGQKLLDSTAVSRVSGSYRITDLGQNTNALFNTFFDGAGTASVKQSIVTGTRYMQLQSNKCIPPLVFEEKRDKGQLAQWKVAMGGAVWTVDPTLLLDHPELEVPFENRSGKPSVQRDWIPVRDDQGNTGILLLQKTRSNPQYFLYEVDTSGQLVPRTISDKPVEELQQARFLSKVVSLKPNNESNSVGKKQLLVQAILGSRRKWLPVNCEAQAHQLYLDSAVDHPVKAPIDTVDASDDLQFYTVSLNPLRNIIKTKREEQHKSATTLAEYNPEHYASFNVDATFNVAGDAFINTCQEHLKHDSDPVLGEQAAEQARFRKEVFKPLYVFEGCELKPQYIPASMDGEPPEGSPAFVSRRLDRVMTVNREHCTRLVEQMAVLRQQIVQQVASADQEKFSRYSERQILNQVMADFERGRLPAHCKDGEFINLVANLMLAENDLAQTQKIISRQESIKRDLQQLAADAPMMIDEKGGDRAAYANRCRKINLSMADCATAQENIHRSLENYADAPLTTDRLAKLSFERRARTVLRENQIEEVNAALQQLTECMADDASDKSMSRVSHKGTGWGKSTILKILTAHAAELAEGQKDCSVVVCAPVTNQAELDIDLSRFYAAKGKVYRRLDLEKDFVKPGQAWWTEEAVRKIENIVLGVAPEVPENQRQAVLQQEGQAPVGISVKDVQILKHLLNALESKGDLQPSEKRVVDRLHSIFGILAKSPTFIDEWVSLVVPYRTGDPQNVLDATRRAISALPDYQPTMDDIIRSHDEYVMSCSRRHLLCATPGTNYAQAVVAKADRAEDIKELAHTDPFTTQQRFNFWMSKAEPIFVTDPATANRPELLRQVVNKVGTDRSVLVFDGTESGDKTVEKAKAFYQDLKNARKEYAPTQAQKVRGMVFYNKQKEMQQYLEDDPRYGQESGATVLPEEEALMRQEGGTGIDVYFTQEQSEGTDAPQKGPDGEDEGSVGVCLGVVEQGKEGRADAVAQQLGRLMRRSTPRNLQKLFVVVDMKAVADICSDSPQKKKLQALSSELETAKAKINEHAGANQENLSSTQRKLVNQPLEVEDDIKAEKQIRKTHKDKPGLIKSALDARLENQMQEQLQHLKTVEWSQSGILGEFAEDLAHLKKLEWKAKKAWVELAFVEMAKREQNEDTRHYETLLEQAQVRSHVSGQLEKEHQWLQQGCAGVCQNLTFSEGVNKKLGSELKQSMVLQSFRETTEALMQQSPRRVAKKQIDKSEVKDIVTPDFVKQQIERCANEISISGLEQVVTDPLKTVRRDLYEKAIQAREVLVQRVSELEAHILEADKSVATDKKASGSYIRNLKGLTKIREQAEKEITDFRSVLDKQSQPTDRLDDLAIELKTGMTKRHVQMMDALTNVSFTTHINQSLRDSILENIKDSCAKFVTNSSHKLSFYSTSLEIEKKKALAQQETRKKSQSKEKGIDATAVQTEFTGVHLIIWRKTSGSKVRVDASQNDYAFSNMLFGDSMAQGDKSPRARPSSRGGRPLKSANLTRQSKVKFFSTPDLRERPDPEKEVDKLINTARSLKQEQKEKEAIRDFCANPGSLVFKQCLDEWKEQALNEMNAFYRDRQEESEAKVDFMTRQANMMQQFTVKTQ</sequence>
<feature type="region of interest" description="Disordered" evidence="2">
    <location>
        <begin position="3983"/>
        <end position="4004"/>
    </location>
</feature>
<dbReference type="RefSeq" id="WP_354010089.1">
    <property type="nucleotide sequence ID" value="NZ_JBEWTA010000001.1"/>
</dbReference>
<reference evidence="3 4" key="1">
    <citation type="submission" date="2024-06" db="EMBL/GenBank/DDBJ databases">
        <title>Genomic Encyclopedia of Type Strains, Phase V (KMG-V): Genome sequencing to study the core and pangenomes of soil and plant-associated prokaryotes.</title>
        <authorList>
            <person name="Whitman W."/>
        </authorList>
    </citation>
    <scope>NUCLEOTIDE SEQUENCE [LARGE SCALE GENOMIC DNA]</scope>
    <source>
        <strain evidence="3 4">NE40</strain>
    </source>
</reference>
<comment type="caution">
    <text evidence="3">The sequence shown here is derived from an EMBL/GenBank/DDBJ whole genome shotgun (WGS) entry which is preliminary data.</text>
</comment>
<feature type="compositionally biased region" description="Basic and acidic residues" evidence="2">
    <location>
        <begin position="1237"/>
        <end position="1253"/>
    </location>
</feature>
<name>A0ABV2SD59_9GAMM</name>
<dbReference type="PANTHER" id="PTHR22538">
    <property type="entry name" value="CILIA- AND FLAGELLA-ASSOCIATED PROTEIN 74"/>
    <property type="match status" value="1"/>
</dbReference>
<feature type="region of interest" description="Disordered" evidence="2">
    <location>
        <begin position="2036"/>
        <end position="2055"/>
    </location>
</feature>
<dbReference type="EMBL" id="JBEWTB010000002">
    <property type="protein sequence ID" value="MET4755697.1"/>
    <property type="molecule type" value="Genomic_DNA"/>
</dbReference>
<feature type="region of interest" description="Disordered" evidence="2">
    <location>
        <begin position="2331"/>
        <end position="2356"/>
    </location>
</feature>
<evidence type="ECO:0000313" key="4">
    <source>
        <dbReference type="Proteomes" id="UP001549366"/>
    </source>
</evidence>
<feature type="compositionally biased region" description="Basic and acidic residues" evidence="2">
    <location>
        <begin position="638"/>
        <end position="648"/>
    </location>
</feature>
<feature type="region of interest" description="Disordered" evidence="2">
    <location>
        <begin position="1330"/>
        <end position="1349"/>
    </location>
</feature>
<organism evidence="3 4">
    <name type="scientific">Endozoicomonas lisbonensis</name>
    <dbReference type="NCBI Taxonomy" id="3120522"/>
    <lineage>
        <taxon>Bacteria</taxon>
        <taxon>Pseudomonadati</taxon>
        <taxon>Pseudomonadota</taxon>
        <taxon>Gammaproteobacteria</taxon>
        <taxon>Oceanospirillales</taxon>
        <taxon>Endozoicomonadaceae</taxon>
        <taxon>Endozoicomonas</taxon>
    </lineage>
</organism>
<feature type="compositionally biased region" description="Low complexity" evidence="2">
    <location>
        <begin position="649"/>
        <end position="663"/>
    </location>
</feature>
<accession>A0ABV2SD59</accession>
<feature type="region of interest" description="Disordered" evidence="2">
    <location>
        <begin position="1184"/>
        <end position="1207"/>
    </location>
</feature>
<feature type="region of interest" description="Disordered" evidence="2">
    <location>
        <begin position="1221"/>
        <end position="1253"/>
    </location>
</feature>
<feature type="coiled-coil region" evidence="1">
    <location>
        <begin position="2094"/>
        <end position="2121"/>
    </location>
</feature>
<dbReference type="Proteomes" id="UP001549366">
    <property type="component" value="Unassembled WGS sequence"/>
</dbReference>
<feature type="region of interest" description="Disordered" evidence="2">
    <location>
        <begin position="294"/>
        <end position="320"/>
    </location>
</feature>
<evidence type="ECO:0000313" key="3">
    <source>
        <dbReference type="EMBL" id="MET4755697.1"/>
    </source>
</evidence>
<feature type="compositionally biased region" description="Basic and acidic residues" evidence="2">
    <location>
        <begin position="1330"/>
        <end position="1347"/>
    </location>
</feature>
<evidence type="ECO:0000256" key="2">
    <source>
        <dbReference type="SAM" id="MobiDB-lite"/>
    </source>
</evidence>
<dbReference type="PANTHER" id="PTHR22538:SF0">
    <property type="entry name" value="CILIA- AND FLAGELLA-ASSOCIATED PROTEIN 74"/>
    <property type="match status" value="1"/>
</dbReference>
<feature type="region of interest" description="Disordered" evidence="2">
    <location>
        <begin position="1"/>
        <end position="56"/>
    </location>
</feature>